<dbReference type="AlphaFoldDB" id="A0A5N8X7T9"/>
<evidence type="ECO:0000313" key="3">
    <source>
        <dbReference type="Proteomes" id="UP000373149"/>
    </source>
</evidence>
<sequence>MTVGPEEELIIPENLAGPFLRERLLRERGFRHVGAQVASVVFYQDGGCSVITAQGADHSDRRSRWARATSVCEIVRGRHVTTFDVELPALGAATFFETRVKLRWEVTDFRLVAEKRLDSVEQDLGPEIVDRLRDVSGRYAVHQAQEANRAVRSEVAAGKWADLGHEVGLRTRVFVEVGTDRAHIEFVAGARSDDAEAQRVAGRFAGFTRLAQGTDAERSAYLMASGDRKEVAELIKMMMETKTDEQRENREFLVRMAREGRINTPELDAYIRRMALPDQSHGYPAHDEYAVRALPPAPGTPAPPGGTGQRPALERAWPDSPYDKPGPAAADTGRTGMPYATGPESPTPGGRPEGDARGSGSGNRPAEDAWGSHTDDRPLSDAPDPWPARRPDEDDWWGEPEDAMVHEVRREPAPAPAGPPPHGGSPELPRSRRPEDEDDDFWSEGPGENSWNPGPRRPGYGTGGVGR</sequence>
<evidence type="ECO:0008006" key="4">
    <source>
        <dbReference type="Google" id="ProtNLM"/>
    </source>
</evidence>
<name>A0A5N8X7T9_9ACTN</name>
<feature type="compositionally biased region" description="Basic and acidic residues" evidence="1">
    <location>
        <begin position="403"/>
        <end position="412"/>
    </location>
</feature>
<keyword evidence="3" id="KW-1185">Reference proteome</keyword>
<feature type="compositionally biased region" description="Pro residues" evidence="1">
    <location>
        <begin position="295"/>
        <end position="304"/>
    </location>
</feature>
<protein>
    <recommendedName>
        <fullName evidence="4">PE-PGRS family protein</fullName>
    </recommendedName>
</protein>
<evidence type="ECO:0000313" key="2">
    <source>
        <dbReference type="EMBL" id="MPY55088.1"/>
    </source>
</evidence>
<comment type="caution">
    <text evidence="2">The sequence shown here is derived from an EMBL/GenBank/DDBJ whole genome shotgun (WGS) entry which is preliminary data.</text>
</comment>
<gene>
    <name evidence="2" type="ORF">FPZ41_43675</name>
</gene>
<organism evidence="2 3">
    <name type="scientific">Streptomyces acidicola</name>
    <dbReference type="NCBI Taxonomy" id="2596892"/>
    <lineage>
        <taxon>Bacteria</taxon>
        <taxon>Bacillati</taxon>
        <taxon>Actinomycetota</taxon>
        <taxon>Actinomycetes</taxon>
        <taxon>Kitasatosporales</taxon>
        <taxon>Streptomycetaceae</taxon>
        <taxon>Streptomyces</taxon>
    </lineage>
</organism>
<reference evidence="2 3" key="1">
    <citation type="submission" date="2019-09" db="EMBL/GenBank/DDBJ databases">
        <authorList>
            <person name="Duangmal K."/>
            <person name="Teo W.F.A."/>
            <person name="Lipun K."/>
        </authorList>
    </citation>
    <scope>NUCLEOTIDE SEQUENCE [LARGE SCALE GENOMIC DNA]</scope>
    <source>
        <strain evidence="2 3">K1PN6</strain>
    </source>
</reference>
<feature type="region of interest" description="Disordered" evidence="1">
    <location>
        <begin position="292"/>
        <end position="467"/>
    </location>
</feature>
<feature type="compositionally biased region" description="Pro residues" evidence="1">
    <location>
        <begin position="413"/>
        <end position="423"/>
    </location>
</feature>
<accession>A0A5N8X7T9</accession>
<evidence type="ECO:0000256" key="1">
    <source>
        <dbReference type="SAM" id="MobiDB-lite"/>
    </source>
</evidence>
<proteinExistence type="predicted"/>
<feature type="compositionally biased region" description="Acidic residues" evidence="1">
    <location>
        <begin position="393"/>
        <end position="402"/>
    </location>
</feature>
<dbReference type="Proteomes" id="UP000373149">
    <property type="component" value="Unassembled WGS sequence"/>
</dbReference>
<dbReference type="RefSeq" id="WP_152870122.1">
    <property type="nucleotide sequence ID" value="NZ_VMNX01000364.1"/>
</dbReference>
<dbReference type="EMBL" id="VMNX01000364">
    <property type="protein sequence ID" value="MPY55088.1"/>
    <property type="molecule type" value="Genomic_DNA"/>
</dbReference>